<accession>A0A5E7U5K2</accession>
<dbReference type="EMBL" id="CABVHU010000009">
    <property type="protein sequence ID" value="VVO15817.1"/>
    <property type="molecule type" value="Genomic_DNA"/>
</dbReference>
<dbReference type="AlphaFoldDB" id="A0A5E7U5K2"/>
<gene>
    <name evidence="1" type="ORF">PS833_03806</name>
</gene>
<evidence type="ECO:0000313" key="2">
    <source>
        <dbReference type="Proteomes" id="UP000409037"/>
    </source>
</evidence>
<sequence>MLKVRMVSQDVFRALRLIKPIRQIETVESITASCLSMA</sequence>
<name>A0A5E7U5K2_PSEFL</name>
<proteinExistence type="predicted"/>
<dbReference type="Proteomes" id="UP000409037">
    <property type="component" value="Unassembled WGS sequence"/>
</dbReference>
<reference evidence="1 2" key="1">
    <citation type="submission" date="2019-09" db="EMBL/GenBank/DDBJ databases">
        <authorList>
            <person name="Chandra G."/>
            <person name="Truman W A."/>
        </authorList>
    </citation>
    <scope>NUCLEOTIDE SEQUENCE [LARGE SCALE GENOMIC DNA]</scope>
    <source>
        <strain evidence="1">PS833</strain>
    </source>
</reference>
<protein>
    <submittedName>
        <fullName evidence="1">Uncharacterized protein</fullName>
    </submittedName>
</protein>
<evidence type="ECO:0000313" key="1">
    <source>
        <dbReference type="EMBL" id="VVO15817.1"/>
    </source>
</evidence>
<organism evidence="1 2">
    <name type="scientific">Pseudomonas fluorescens</name>
    <dbReference type="NCBI Taxonomy" id="294"/>
    <lineage>
        <taxon>Bacteria</taxon>
        <taxon>Pseudomonadati</taxon>
        <taxon>Pseudomonadota</taxon>
        <taxon>Gammaproteobacteria</taxon>
        <taxon>Pseudomonadales</taxon>
        <taxon>Pseudomonadaceae</taxon>
        <taxon>Pseudomonas</taxon>
    </lineage>
</organism>